<accession>A0A9Q1H7J8</accession>
<dbReference type="AlphaFoldDB" id="A0A9Q1H7J8"/>
<comment type="similarity">
    <text evidence="1">Belongs to the ATOS family.</text>
</comment>
<feature type="domain" description="Atos-like conserved" evidence="3">
    <location>
        <begin position="741"/>
        <end position="799"/>
    </location>
</feature>
<gene>
    <name evidence="4" type="ORF">HOLleu_19357</name>
</gene>
<evidence type="ECO:0000313" key="4">
    <source>
        <dbReference type="EMBL" id="KAJ8035623.1"/>
    </source>
</evidence>
<dbReference type="SMART" id="SM01177">
    <property type="entry name" value="DUF4210"/>
    <property type="match status" value="1"/>
</dbReference>
<keyword evidence="5" id="KW-1185">Reference proteome</keyword>
<dbReference type="OrthoDB" id="8625101at2759"/>
<dbReference type="PANTHER" id="PTHR13199:SF11">
    <property type="entry name" value="PROTEIN ATOSSA"/>
    <property type="match status" value="1"/>
</dbReference>
<sequence length="931" mass="104183">MISQFGISSEVLGAEGMAGDCEELEPADYDMDPVDLFVDLGMLILESRQPHQSVKGRIESPHCPVASWKNYHVCQMDDPQCQEKEAVKTYIQFLCRNAIPMSIEVMLFPDCCYRNHKRVEIGAASEGAWQSDQAGGVVSDTNSHLLEQWIIQLLPKRFHDGHSEPHLLQQAVRSFLCFSQISSWLSSTKGRSPQAIVYRVCAPGEGFGANFEVEPEVHLFPVVNITKATSIKVSVAYPPREKCIPKIPCSTNHDMMGPFPIPEKGLLSRLEKRERDTMERRYGGHHLRSVDSQSSSSDEGTLDERSGAKSKRNVKLKNPGTDPWREEPKHKNLSEDLALPKLDSVCASNMSVEVTSKQFFPFLDPPPLTSLEMGKCEASSFLPPSSESWEQSLADLEHKYSCLNLDEIPSTECSSFERDQFDFDQRKEIFELHEVNLSKEVNLDPSKEALEVSETTSNLEGTSETDQDDASDTGIVFTAECSSLNDSDSYELPRFEDFVFEGLDVTFNPTPPHDHRIRTVSDSVTCSPNVRLDPDQISPYYGHVQSSVFSEIMCNTATVSCEKDAFRRERCTTDKTEQLQKDTINPSVISHEIFENDLSVKEATVCRSNDPLSIRQSQTNSGIPSSKQGLLKNVLSKSAQGVPNKGREFSLPSAISTPKKQRKSIDYSGSYIFNPKTGLPINSSPALLRKAQTTTDCTSLLPSLRPMKSSPSCNNLEQPNTKLTQATRILSTSAPAATSCLLGNFEESVLNGRLEPLGTLEGFTAEVGASGSFCPKHVTFPVTVYFFSVADEDAPSSYYGHINMESLGKRGYRIPKMGTIQVILFNPNKTVVKMFVMRYDLSEMPPNCQTFARQRIFYMPSNADPDDESEKQLRYLLHLRFQSSRSGRIYLHTDIRMIFARHCPDLESSLGTYELRSFTEFPTDPRFSPKK</sequence>
<organism evidence="4 5">
    <name type="scientific">Holothuria leucospilota</name>
    <name type="common">Black long sea cucumber</name>
    <name type="synonym">Mertensiothuria leucospilota</name>
    <dbReference type="NCBI Taxonomy" id="206669"/>
    <lineage>
        <taxon>Eukaryota</taxon>
        <taxon>Metazoa</taxon>
        <taxon>Echinodermata</taxon>
        <taxon>Eleutherozoa</taxon>
        <taxon>Echinozoa</taxon>
        <taxon>Holothuroidea</taxon>
        <taxon>Aspidochirotacea</taxon>
        <taxon>Aspidochirotida</taxon>
        <taxon>Holothuriidae</taxon>
        <taxon>Holothuria</taxon>
    </lineage>
</organism>
<name>A0A9Q1H7J8_HOLLE</name>
<evidence type="ECO:0000256" key="2">
    <source>
        <dbReference type="SAM" id="MobiDB-lite"/>
    </source>
</evidence>
<dbReference type="Pfam" id="PF13889">
    <property type="entry name" value="Chromosome_seg"/>
    <property type="match status" value="1"/>
</dbReference>
<dbReference type="PANTHER" id="PTHR13199">
    <property type="entry name" value="GH03947P"/>
    <property type="match status" value="1"/>
</dbReference>
<dbReference type="Pfam" id="PF13915">
    <property type="entry name" value="DUF4210"/>
    <property type="match status" value="1"/>
</dbReference>
<dbReference type="InterPro" id="IPR033473">
    <property type="entry name" value="Atos-like_C"/>
</dbReference>
<proteinExistence type="inferred from homology"/>
<feature type="compositionally biased region" description="Basic and acidic residues" evidence="2">
    <location>
        <begin position="323"/>
        <end position="332"/>
    </location>
</feature>
<feature type="compositionally biased region" description="Polar residues" evidence="2">
    <location>
        <begin position="453"/>
        <end position="462"/>
    </location>
</feature>
<reference evidence="4" key="1">
    <citation type="submission" date="2021-10" db="EMBL/GenBank/DDBJ databases">
        <title>Tropical sea cucumber genome reveals ecological adaptation and Cuvierian tubules defense mechanism.</title>
        <authorList>
            <person name="Chen T."/>
        </authorList>
    </citation>
    <scope>NUCLEOTIDE SEQUENCE</scope>
    <source>
        <strain evidence="4">Nanhai2018</strain>
        <tissue evidence="4">Muscle</tissue>
    </source>
</reference>
<dbReference type="InterPro" id="IPR051506">
    <property type="entry name" value="ATOS_Transcription_Regulators"/>
</dbReference>
<evidence type="ECO:0000259" key="3">
    <source>
        <dbReference type="SMART" id="SM01177"/>
    </source>
</evidence>
<evidence type="ECO:0000313" key="5">
    <source>
        <dbReference type="Proteomes" id="UP001152320"/>
    </source>
</evidence>
<feature type="region of interest" description="Disordered" evidence="2">
    <location>
        <begin position="279"/>
        <end position="332"/>
    </location>
</feature>
<dbReference type="InterPro" id="IPR025261">
    <property type="entry name" value="Atos-like_cons_dom"/>
</dbReference>
<comment type="caution">
    <text evidence="4">The sequence shown here is derived from an EMBL/GenBank/DDBJ whole genome shotgun (WGS) entry which is preliminary data.</text>
</comment>
<feature type="region of interest" description="Disordered" evidence="2">
    <location>
        <begin position="641"/>
        <end position="661"/>
    </location>
</feature>
<dbReference type="Proteomes" id="UP001152320">
    <property type="component" value="Chromosome 9"/>
</dbReference>
<protein>
    <recommendedName>
        <fullName evidence="3">Atos-like conserved domain-containing protein</fullName>
    </recommendedName>
</protein>
<evidence type="ECO:0000256" key="1">
    <source>
        <dbReference type="ARBA" id="ARBA00034497"/>
    </source>
</evidence>
<feature type="region of interest" description="Disordered" evidence="2">
    <location>
        <begin position="449"/>
        <end position="471"/>
    </location>
</feature>
<dbReference type="EMBL" id="JAIZAY010000009">
    <property type="protein sequence ID" value="KAJ8035623.1"/>
    <property type="molecule type" value="Genomic_DNA"/>
</dbReference>